<dbReference type="InterPro" id="IPR025359">
    <property type="entry name" value="SduA_C"/>
</dbReference>
<organism evidence="2 3">
    <name type="scientific">Candidatus Magasanikbacteria bacterium RIFOXYA2_FULL_44_8</name>
    <dbReference type="NCBI Taxonomy" id="1798696"/>
    <lineage>
        <taxon>Bacteria</taxon>
        <taxon>Candidatus Magasanikiibacteriota</taxon>
    </lineage>
</organism>
<proteinExistence type="predicted"/>
<dbReference type="EMBL" id="MFQR01000030">
    <property type="protein sequence ID" value="OGH84302.1"/>
    <property type="molecule type" value="Genomic_DNA"/>
</dbReference>
<feature type="domain" description="Shedu protein SduA C-terminal" evidence="1">
    <location>
        <begin position="183"/>
        <end position="337"/>
    </location>
</feature>
<sequence>MINFIQKYFSDKQGAPGYVTPIVLHDGKRVKRWAQLWHIKHDDQNNDGLTLNLIKWDKPEVVKSWEDEAEVRRKEISLGENEVKLLFDYLSLNYRSIGVRDEGKTFIIKGVDDINKIILANDAESAVKIKLAQKVISQMDNKCIVEILNNPGFASQIFGNLPRLRIDLLNNLKNDLASLLDKTERDVQNWIDAEPRSRCLIFGLEFIDYKREVTFGNSRFDLLTEQSGTDHVVIEMKSPNVEVFDIKNKQLKNGVKEEYALSADLAEAIPQVINYFDEYKREDDVTFKKNGVVKRHISKGIIVIGRNKKDDLVWQKHFCNLRHRISGIEIMTYDHLIEKMENQINNLKTLSDQI</sequence>
<dbReference type="AlphaFoldDB" id="A0A1F6NK74"/>
<evidence type="ECO:0000259" key="1">
    <source>
        <dbReference type="Pfam" id="PF14082"/>
    </source>
</evidence>
<evidence type="ECO:0000313" key="3">
    <source>
        <dbReference type="Proteomes" id="UP000177803"/>
    </source>
</evidence>
<name>A0A1F6NK74_9BACT</name>
<accession>A0A1F6NK74</accession>
<gene>
    <name evidence="2" type="ORF">A2261_00905</name>
</gene>
<dbReference type="Pfam" id="PF14082">
    <property type="entry name" value="SduA_C"/>
    <property type="match status" value="1"/>
</dbReference>
<comment type="caution">
    <text evidence="2">The sequence shown here is derived from an EMBL/GenBank/DDBJ whole genome shotgun (WGS) entry which is preliminary data.</text>
</comment>
<evidence type="ECO:0000313" key="2">
    <source>
        <dbReference type="EMBL" id="OGH84302.1"/>
    </source>
</evidence>
<protein>
    <recommendedName>
        <fullName evidence="1">Shedu protein SduA C-terminal domain-containing protein</fullName>
    </recommendedName>
</protein>
<reference evidence="2 3" key="1">
    <citation type="journal article" date="2016" name="Nat. Commun.">
        <title>Thousands of microbial genomes shed light on interconnected biogeochemical processes in an aquifer system.</title>
        <authorList>
            <person name="Anantharaman K."/>
            <person name="Brown C.T."/>
            <person name="Hug L.A."/>
            <person name="Sharon I."/>
            <person name="Castelle C.J."/>
            <person name="Probst A.J."/>
            <person name="Thomas B.C."/>
            <person name="Singh A."/>
            <person name="Wilkins M.J."/>
            <person name="Karaoz U."/>
            <person name="Brodie E.L."/>
            <person name="Williams K.H."/>
            <person name="Hubbard S.S."/>
            <person name="Banfield J.F."/>
        </authorList>
    </citation>
    <scope>NUCLEOTIDE SEQUENCE [LARGE SCALE GENOMIC DNA]</scope>
</reference>
<dbReference type="Proteomes" id="UP000177803">
    <property type="component" value="Unassembled WGS sequence"/>
</dbReference>